<dbReference type="InterPro" id="IPR002172">
    <property type="entry name" value="LDrepeatLR_classA_rpt"/>
</dbReference>
<dbReference type="Proteomes" id="UP000759131">
    <property type="component" value="Unassembled WGS sequence"/>
</dbReference>
<evidence type="ECO:0000256" key="2">
    <source>
        <dbReference type="PROSITE-ProRule" id="PRU00124"/>
    </source>
</evidence>
<feature type="disulfide bond" evidence="2">
    <location>
        <begin position="287"/>
        <end position="299"/>
    </location>
</feature>
<sequence>MDSYCSASVPANGKTPANSGTAAVIQLGKESCTSVATLRAFKTEYPNNAKCEVTVKSPPGFGLVATLKYASLRPTLPCAIDKDEVIVSINKTLQYNIISSTGEGFVTDISDTDIGVKFVTTNMRDAIDGKGFEIHFTAYRLMESSASVPANGKTPANSGTVAVIQLGKESCTSVATLRAFKTEYPNNAKCEVTVKSPPGFGLVATLKYASLRPTLPCAIDKDEVIVSLNKTLQYNISSSTGEGFVTDISDTDIGVKFVTTNMRDAIDGKGFEIHFTAYRLKESSGVCSDGYFDCDNSRCVHNGLKCDRIDNCGNNRDEDGCDYPDTDMLLSQIFVNSHYSYSTVV</sequence>
<dbReference type="PANTHER" id="PTHR24652:SF69">
    <property type="entry name" value="CUB DOMAIN-CONTAINING PROTEIN"/>
    <property type="match status" value="1"/>
</dbReference>
<reference evidence="3" key="1">
    <citation type="submission" date="2020-11" db="EMBL/GenBank/DDBJ databases">
        <authorList>
            <person name="Tran Van P."/>
        </authorList>
    </citation>
    <scope>NUCLEOTIDE SEQUENCE</scope>
</reference>
<dbReference type="PROSITE" id="PS01209">
    <property type="entry name" value="LDLRA_1"/>
    <property type="match status" value="1"/>
</dbReference>
<protein>
    <recommendedName>
        <fullName evidence="5">CUB domain-containing protein</fullName>
    </recommendedName>
</protein>
<dbReference type="InterPro" id="IPR042333">
    <property type="entry name" value="LRAD2/Mig-13-like"/>
</dbReference>
<dbReference type="InterPro" id="IPR023415">
    <property type="entry name" value="LDLR_class-A_CS"/>
</dbReference>
<evidence type="ECO:0000256" key="1">
    <source>
        <dbReference type="ARBA" id="ARBA00023157"/>
    </source>
</evidence>
<proteinExistence type="predicted"/>
<accession>A0A7R9PZD8</accession>
<dbReference type="InterPro" id="IPR036055">
    <property type="entry name" value="LDL_receptor-like_sf"/>
</dbReference>
<dbReference type="EMBL" id="CAJPIZ010003930">
    <property type="protein sequence ID" value="CAG2106984.1"/>
    <property type="molecule type" value="Genomic_DNA"/>
</dbReference>
<dbReference type="Gene3D" id="4.10.400.10">
    <property type="entry name" value="Low-density Lipoprotein Receptor"/>
    <property type="match status" value="1"/>
</dbReference>
<feature type="disulfide bond" evidence="2">
    <location>
        <begin position="306"/>
        <end position="321"/>
    </location>
</feature>
<dbReference type="AlphaFoldDB" id="A0A7R9PZD8"/>
<name>A0A7R9PZD8_9ACAR</name>
<organism evidence="3">
    <name type="scientific">Medioppia subpectinata</name>
    <dbReference type="NCBI Taxonomy" id="1979941"/>
    <lineage>
        <taxon>Eukaryota</taxon>
        <taxon>Metazoa</taxon>
        <taxon>Ecdysozoa</taxon>
        <taxon>Arthropoda</taxon>
        <taxon>Chelicerata</taxon>
        <taxon>Arachnida</taxon>
        <taxon>Acari</taxon>
        <taxon>Acariformes</taxon>
        <taxon>Sarcoptiformes</taxon>
        <taxon>Oribatida</taxon>
        <taxon>Brachypylina</taxon>
        <taxon>Oppioidea</taxon>
        <taxon>Oppiidae</taxon>
        <taxon>Medioppia</taxon>
    </lineage>
</organism>
<dbReference type="PROSITE" id="PS50068">
    <property type="entry name" value="LDLRA_2"/>
    <property type="match status" value="1"/>
</dbReference>
<evidence type="ECO:0000313" key="3">
    <source>
        <dbReference type="EMBL" id="CAD7626554.1"/>
    </source>
</evidence>
<gene>
    <name evidence="3" type="ORF">OSB1V03_LOCUS6987</name>
</gene>
<keyword evidence="4" id="KW-1185">Reference proteome</keyword>
<dbReference type="PANTHER" id="PTHR24652">
    <property type="entry name" value="LOW-DENSITY LIPOPROTEIN RECEPTOR CLASS A DOMAIN-CONTAINING PROTEIN 2"/>
    <property type="match status" value="1"/>
</dbReference>
<dbReference type="InterPro" id="IPR035914">
    <property type="entry name" value="Sperma_CUB_dom_sf"/>
</dbReference>
<dbReference type="OrthoDB" id="6499678at2759"/>
<evidence type="ECO:0000313" key="4">
    <source>
        <dbReference type="Proteomes" id="UP000759131"/>
    </source>
</evidence>
<dbReference type="CDD" id="cd00112">
    <property type="entry name" value="LDLa"/>
    <property type="match status" value="1"/>
</dbReference>
<dbReference type="EMBL" id="OC858505">
    <property type="protein sequence ID" value="CAD7626554.1"/>
    <property type="molecule type" value="Genomic_DNA"/>
</dbReference>
<keyword evidence="1 2" id="KW-1015">Disulfide bond</keyword>
<dbReference type="Gene3D" id="2.60.120.290">
    <property type="entry name" value="Spermadhesin, CUB domain"/>
    <property type="match status" value="1"/>
</dbReference>
<dbReference type="SUPFAM" id="SSF57424">
    <property type="entry name" value="LDL receptor-like module"/>
    <property type="match status" value="1"/>
</dbReference>
<evidence type="ECO:0008006" key="5">
    <source>
        <dbReference type="Google" id="ProtNLM"/>
    </source>
</evidence>
<dbReference type="SMART" id="SM00192">
    <property type="entry name" value="LDLa"/>
    <property type="match status" value="1"/>
</dbReference>
<feature type="disulfide bond" evidence="2">
    <location>
        <begin position="294"/>
        <end position="312"/>
    </location>
</feature>